<evidence type="ECO:0000313" key="3">
    <source>
        <dbReference type="Proteomes" id="UP000295165"/>
    </source>
</evidence>
<keyword evidence="3" id="KW-1185">Reference proteome</keyword>
<name>A0A4R8QZG4_9MYCO</name>
<gene>
    <name evidence="2" type="ORF">CCUG63697_03747</name>
</gene>
<dbReference type="AlphaFoldDB" id="A0A4R8QZG4"/>
<evidence type="ECO:0000259" key="1">
    <source>
        <dbReference type="Pfam" id="PF13338"/>
    </source>
</evidence>
<dbReference type="Proteomes" id="UP000295165">
    <property type="component" value="Unassembled WGS sequence"/>
</dbReference>
<dbReference type="RefSeq" id="WP_134050525.1">
    <property type="nucleotide sequence ID" value="NZ_PECB01000002.1"/>
</dbReference>
<proteinExistence type="predicted"/>
<accession>A0A4R8QZG4</accession>
<dbReference type="Pfam" id="PF13338">
    <property type="entry name" value="AbiEi_4"/>
    <property type="match status" value="1"/>
</dbReference>
<reference evidence="2 3" key="1">
    <citation type="journal article" date="2019" name="Sci. Rep.">
        <title>Extended insight into the Mycobacterium chelonae-abscessus complex through whole genome sequencing of Mycobacterium salmoniphilum outbreak and Mycobacterium salmoniphilum-like strains.</title>
        <authorList>
            <person name="Behra P.R.K."/>
            <person name="Das S."/>
            <person name="Pettersson B.M.F."/>
            <person name="Shirreff L."/>
            <person name="DuCote T."/>
            <person name="Jacobsson K.G."/>
            <person name="Ennis D.G."/>
            <person name="Kirsebom L.A."/>
        </authorList>
    </citation>
    <scope>NUCLEOTIDE SEQUENCE [LARGE SCALE GENOMIC DNA]</scope>
    <source>
        <strain evidence="2 3">CCUG 63697</strain>
    </source>
</reference>
<sequence>MRSGDQWGLLRNRAAEQFGLFTAHQARMLGVKRYELARMTHAGLLWRSHHGVYAFGDESGQKHPYEDWAAQWLALLPGVEIAQRRAAPDAIVSHQSAAEILELGTIVSHSCLHLSGPRRINVRARNVSTHRCQIGPQGWDWELVDGLPVATAARIIEDLAAAGVDGSHLGIAIEDALHRGLASADEVHARLNRRARAWNASGGKELTRRLLTSAGHQEVTNAVTADDRRFGIDA</sequence>
<protein>
    <recommendedName>
        <fullName evidence="1">AbiEi antitoxin N-terminal domain-containing protein</fullName>
    </recommendedName>
</protein>
<dbReference type="EMBL" id="PECC01000028">
    <property type="protein sequence ID" value="TDZ49211.1"/>
    <property type="molecule type" value="Genomic_DNA"/>
</dbReference>
<comment type="caution">
    <text evidence="2">The sequence shown here is derived from an EMBL/GenBank/DDBJ whole genome shotgun (WGS) entry which is preliminary data.</text>
</comment>
<feature type="domain" description="AbiEi antitoxin N-terminal" evidence="1">
    <location>
        <begin position="10"/>
        <end position="55"/>
    </location>
</feature>
<organism evidence="2 3">
    <name type="scientific">Mycobacteroides franklinii</name>
    <dbReference type="NCBI Taxonomy" id="948102"/>
    <lineage>
        <taxon>Bacteria</taxon>
        <taxon>Bacillati</taxon>
        <taxon>Actinomycetota</taxon>
        <taxon>Actinomycetes</taxon>
        <taxon>Mycobacteriales</taxon>
        <taxon>Mycobacteriaceae</taxon>
        <taxon>Mycobacteroides</taxon>
    </lineage>
</organism>
<dbReference type="InterPro" id="IPR025159">
    <property type="entry name" value="AbiEi_N"/>
</dbReference>
<evidence type="ECO:0000313" key="2">
    <source>
        <dbReference type="EMBL" id="TDZ49211.1"/>
    </source>
</evidence>